<accession>J9G0L9</accession>
<dbReference type="AlphaFoldDB" id="J9G0L9"/>
<name>J9G0L9_9ZZZZ</name>
<comment type="caution">
    <text evidence="1">The sequence shown here is derived from an EMBL/GenBank/DDBJ whole genome shotgun (WGS) entry which is preliminary data.</text>
</comment>
<sequence length="267" mass="30819">MLNKIDYFKGFGDYQEGVSRWSAETESYLFGIKETGAQNEEGQKEKEYYRYEYSRLLSPAEVEKAFIDTYMEYKGYDLATQLRINVSGNDAQLAEMREAMKEAQTYMMGIYRPGEQPEQEQEAYAEQVRKKVQNLLYAASVSEKINTFDLSNKEALAVKDLYPEWAVGLDVKVGEKYRVDKDLWQVVQAHKTQENWKHSLATASLWKRVDEEHEGTENDPIPYAPPMQIYQGKYYTQGGVKYKCTRDSGIPLSHNLAELVGLYVAKV</sequence>
<organism evidence="1">
    <name type="scientific">gut metagenome</name>
    <dbReference type="NCBI Taxonomy" id="749906"/>
    <lineage>
        <taxon>unclassified sequences</taxon>
        <taxon>metagenomes</taxon>
        <taxon>organismal metagenomes</taxon>
    </lineage>
</organism>
<dbReference type="EMBL" id="AMCI01007166">
    <property type="protein sequence ID" value="EJW93099.1"/>
    <property type="molecule type" value="Genomic_DNA"/>
</dbReference>
<gene>
    <name evidence="1" type="ORF">EVA_18797</name>
</gene>
<reference evidence="1" key="1">
    <citation type="journal article" date="2012" name="PLoS ONE">
        <title>Gene sets for utilization of primary and secondary nutrition supplies in the distal gut of endangered iberian lynx.</title>
        <authorList>
            <person name="Alcaide M."/>
            <person name="Messina E."/>
            <person name="Richter M."/>
            <person name="Bargiela R."/>
            <person name="Peplies J."/>
            <person name="Huws S.A."/>
            <person name="Newbold C.J."/>
            <person name="Golyshin P.N."/>
            <person name="Simon M.A."/>
            <person name="Lopez G."/>
            <person name="Yakimov M.M."/>
            <person name="Ferrer M."/>
        </authorList>
    </citation>
    <scope>NUCLEOTIDE SEQUENCE</scope>
</reference>
<evidence type="ECO:0000313" key="1">
    <source>
        <dbReference type="EMBL" id="EJW93099.1"/>
    </source>
</evidence>
<proteinExistence type="predicted"/>
<protein>
    <submittedName>
        <fullName evidence="1">Uncharacterized protein</fullName>
    </submittedName>
</protein>
<dbReference type="Gene3D" id="2.10.10.90">
    <property type="match status" value="1"/>
</dbReference>